<keyword evidence="1" id="KW-0812">Transmembrane</keyword>
<comment type="caution">
    <text evidence="2">The sequence shown here is derived from an EMBL/GenBank/DDBJ whole genome shotgun (WGS) entry which is preliminary data.</text>
</comment>
<dbReference type="EMBL" id="JARZHI010000001">
    <property type="protein sequence ID" value="MDI1428207.1"/>
    <property type="molecule type" value="Genomic_DNA"/>
</dbReference>
<keyword evidence="1" id="KW-0472">Membrane</keyword>
<reference evidence="2 3" key="1">
    <citation type="submission" date="2023-04" db="EMBL/GenBank/DDBJ databases">
        <title>The genome sequence of Polyangium sorediatum DSM14670.</title>
        <authorList>
            <person name="Zhang X."/>
        </authorList>
    </citation>
    <scope>NUCLEOTIDE SEQUENCE [LARGE SCALE GENOMIC DNA]</scope>
    <source>
        <strain evidence="2 3">DSM 14670</strain>
    </source>
</reference>
<evidence type="ECO:0000256" key="1">
    <source>
        <dbReference type="SAM" id="Phobius"/>
    </source>
</evidence>
<gene>
    <name evidence="2" type="ORF">QHF89_01845</name>
</gene>
<feature type="transmembrane region" description="Helical" evidence="1">
    <location>
        <begin position="59"/>
        <end position="87"/>
    </location>
</feature>
<feature type="transmembrane region" description="Helical" evidence="1">
    <location>
        <begin position="23"/>
        <end position="47"/>
    </location>
</feature>
<keyword evidence="1" id="KW-1133">Transmembrane helix</keyword>
<accession>A0ABT6NIX6</accession>
<evidence type="ECO:0000313" key="3">
    <source>
        <dbReference type="Proteomes" id="UP001160301"/>
    </source>
</evidence>
<name>A0ABT6NIX6_9BACT</name>
<proteinExistence type="predicted"/>
<evidence type="ECO:0000313" key="2">
    <source>
        <dbReference type="EMBL" id="MDI1428207.1"/>
    </source>
</evidence>
<feature type="transmembrane region" description="Helical" evidence="1">
    <location>
        <begin position="179"/>
        <end position="205"/>
    </location>
</feature>
<sequence length="423" mass="45057">MNAEPLVVASSSIEHRRPRLGGWLMRVGFGGFVGFPVLIVTILAIVGPSKADASVPLSVLSFFLAALGLLVAPFVSIVGAVLTALSLPLRSAGMLRADGQGLVVVQGGKERHFARSAIEGGLVLPGTLLDGKRPRVELYLRRGGVLTAEVPDGIAAHRILDRLGIDVARRRVAVLSGSAYRPLAAGCLSLPIVCFLLAIPLGYFITEYPSAAWPVLVFAWAVMLTMFFIVRLTRPREIIVGSDGLRILRGGLDDRWIPHSRVCTIEETPRALFVVVGEAGRPGRRIEVATGDPSFILAVAGRLRLAIALGSNGAGGPPVGAELDPAGKSFTEWKDKLQSLLLHAGYRKSAMTYEELVAVVDDPDLPPGQRLGAALALGLAKHPDGRERIRVAAEACADDAMKHALEEAAEGELDERALRRVLD</sequence>
<dbReference type="Proteomes" id="UP001160301">
    <property type="component" value="Unassembled WGS sequence"/>
</dbReference>
<feature type="transmembrane region" description="Helical" evidence="1">
    <location>
        <begin position="211"/>
        <end position="230"/>
    </location>
</feature>
<keyword evidence="3" id="KW-1185">Reference proteome</keyword>
<protein>
    <submittedName>
        <fullName evidence="2">Uncharacterized protein</fullName>
    </submittedName>
</protein>
<dbReference type="RefSeq" id="WP_136965344.1">
    <property type="nucleotide sequence ID" value="NZ_JARZHI010000001.1"/>
</dbReference>
<organism evidence="2 3">
    <name type="scientific">Polyangium sorediatum</name>
    <dbReference type="NCBI Taxonomy" id="889274"/>
    <lineage>
        <taxon>Bacteria</taxon>
        <taxon>Pseudomonadati</taxon>
        <taxon>Myxococcota</taxon>
        <taxon>Polyangia</taxon>
        <taxon>Polyangiales</taxon>
        <taxon>Polyangiaceae</taxon>
        <taxon>Polyangium</taxon>
    </lineage>
</organism>